<feature type="region of interest" description="Disordered" evidence="1">
    <location>
        <begin position="1"/>
        <end position="31"/>
    </location>
</feature>
<dbReference type="EMBL" id="VSRR010015648">
    <property type="protein sequence ID" value="MPC58402.1"/>
    <property type="molecule type" value="Genomic_DNA"/>
</dbReference>
<proteinExistence type="predicted"/>
<sequence>MERFTHQNPHNAVTQAGGTIEREETVNETRGIFSARDPRLQEFRPNTAASERSCSASESTLMFASASPLLAGNGELRA</sequence>
<dbReference type="Proteomes" id="UP000324222">
    <property type="component" value="Unassembled WGS sequence"/>
</dbReference>
<evidence type="ECO:0000256" key="1">
    <source>
        <dbReference type="SAM" id="MobiDB-lite"/>
    </source>
</evidence>
<protein>
    <submittedName>
        <fullName evidence="2">Uncharacterized protein</fullName>
    </submittedName>
</protein>
<gene>
    <name evidence="2" type="ORF">E2C01_052406</name>
</gene>
<organism evidence="2 3">
    <name type="scientific">Portunus trituberculatus</name>
    <name type="common">Swimming crab</name>
    <name type="synonym">Neptunus trituberculatus</name>
    <dbReference type="NCBI Taxonomy" id="210409"/>
    <lineage>
        <taxon>Eukaryota</taxon>
        <taxon>Metazoa</taxon>
        <taxon>Ecdysozoa</taxon>
        <taxon>Arthropoda</taxon>
        <taxon>Crustacea</taxon>
        <taxon>Multicrustacea</taxon>
        <taxon>Malacostraca</taxon>
        <taxon>Eumalacostraca</taxon>
        <taxon>Eucarida</taxon>
        <taxon>Decapoda</taxon>
        <taxon>Pleocyemata</taxon>
        <taxon>Brachyura</taxon>
        <taxon>Eubrachyura</taxon>
        <taxon>Portunoidea</taxon>
        <taxon>Portunidae</taxon>
        <taxon>Portuninae</taxon>
        <taxon>Portunus</taxon>
    </lineage>
</organism>
<accession>A0A5B7GHG5</accession>
<evidence type="ECO:0000313" key="3">
    <source>
        <dbReference type="Proteomes" id="UP000324222"/>
    </source>
</evidence>
<feature type="compositionally biased region" description="Polar residues" evidence="1">
    <location>
        <begin position="1"/>
        <end position="17"/>
    </location>
</feature>
<dbReference type="AlphaFoldDB" id="A0A5B7GHG5"/>
<keyword evidence="3" id="KW-1185">Reference proteome</keyword>
<reference evidence="2 3" key="1">
    <citation type="submission" date="2019-05" db="EMBL/GenBank/DDBJ databases">
        <title>Another draft genome of Portunus trituberculatus and its Hox gene families provides insights of decapod evolution.</title>
        <authorList>
            <person name="Jeong J.-H."/>
            <person name="Song I."/>
            <person name="Kim S."/>
            <person name="Choi T."/>
            <person name="Kim D."/>
            <person name="Ryu S."/>
            <person name="Kim W."/>
        </authorList>
    </citation>
    <scope>NUCLEOTIDE SEQUENCE [LARGE SCALE GENOMIC DNA]</scope>
    <source>
        <tissue evidence="2">Muscle</tissue>
    </source>
</reference>
<evidence type="ECO:0000313" key="2">
    <source>
        <dbReference type="EMBL" id="MPC58402.1"/>
    </source>
</evidence>
<name>A0A5B7GHG5_PORTR</name>
<comment type="caution">
    <text evidence="2">The sequence shown here is derived from an EMBL/GenBank/DDBJ whole genome shotgun (WGS) entry which is preliminary data.</text>
</comment>